<feature type="domain" description="Arrestin-like N-terminal" evidence="2">
    <location>
        <begin position="29"/>
        <end position="143"/>
    </location>
</feature>
<evidence type="ECO:0000313" key="3">
    <source>
        <dbReference type="EMBL" id="RFU28200.1"/>
    </source>
</evidence>
<keyword evidence="4" id="KW-1185">Reference proteome</keyword>
<dbReference type="InterPro" id="IPR014756">
    <property type="entry name" value="Ig_E-set"/>
</dbReference>
<proteinExistence type="predicted"/>
<dbReference type="Proteomes" id="UP000258309">
    <property type="component" value="Unassembled WGS sequence"/>
</dbReference>
<feature type="non-terminal residue" evidence="3">
    <location>
        <position position="520"/>
    </location>
</feature>
<protein>
    <recommendedName>
        <fullName evidence="2">Arrestin-like N-terminal domain-containing protein</fullName>
    </recommendedName>
</protein>
<dbReference type="InterPro" id="IPR014752">
    <property type="entry name" value="Arrestin-like_C"/>
</dbReference>
<organism evidence="3 4">
    <name type="scientific">Scytalidium lignicola</name>
    <name type="common">Hyphomycete</name>
    <dbReference type="NCBI Taxonomy" id="5539"/>
    <lineage>
        <taxon>Eukaryota</taxon>
        <taxon>Fungi</taxon>
        <taxon>Dikarya</taxon>
        <taxon>Ascomycota</taxon>
        <taxon>Pezizomycotina</taxon>
        <taxon>Leotiomycetes</taxon>
        <taxon>Leotiomycetes incertae sedis</taxon>
        <taxon>Scytalidium</taxon>
    </lineage>
</organism>
<dbReference type="OrthoDB" id="2283785at2759"/>
<dbReference type="OMA" id="FHSCLMS"/>
<evidence type="ECO:0000313" key="4">
    <source>
        <dbReference type="Proteomes" id="UP000258309"/>
    </source>
</evidence>
<feature type="region of interest" description="Disordered" evidence="1">
    <location>
        <begin position="349"/>
        <end position="377"/>
    </location>
</feature>
<dbReference type="PANTHER" id="PTHR31904">
    <property type="entry name" value="BYPASS OF STOP CODON PROTEIN 5-RELATED"/>
    <property type="match status" value="1"/>
</dbReference>
<sequence length="520" mass="56070">MPGTSIYTTTSAISTYAKKMTHAGKPGMDIVLDNHSDDKVYTTSDALSGRIEVTASNNARFDLVEITLEGTTKTFVESMSPATGGSRTTARHSFLKLVMPIPESDYPHPRIAEAGRTYTFPFNFVIPEHLLPSSCAHSVAAEHVHHAHLQLPPSIGDREHSSLDDLCPDMAKVRYVVKARVVQYRDQDGKEIVLVEGSKKLNVIPAALAAPPMSIGPYDNDYCLSRSKTLKKGVFSGKLGKITVSAAQPSAFVLPSPASSTANGTTPGTTLTKLDLRFDPQDPSYQPPRLGGLTSKIKVVTFYSVRPAQSLAARAYMITEYEPTRGVYSTTIPLSSRCVESVSWTKHESQSSDTFARRPSAASTSSASSSERSDADENQNTFYTATIVVPLSLPSSKTWIPTFHSCIASRIYALDLNLSIHTPGTGVPASNVTLKLPVQIASEGRVTGRLNAAEQAQEIADVEQHLRPRVIEVPGEELIGTSVLRTTQSRTQNAAQPPSYEDVGSAQQPSGRQLVAPGKC</sequence>
<reference evidence="3 4" key="1">
    <citation type="submission" date="2018-05" db="EMBL/GenBank/DDBJ databases">
        <title>Draft genome sequence of Scytalidium lignicola DSM 105466, a ubiquitous saprotrophic fungus.</title>
        <authorList>
            <person name="Buettner E."/>
            <person name="Gebauer A.M."/>
            <person name="Hofrichter M."/>
            <person name="Liers C."/>
            <person name="Kellner H."/>
        </authorList>
    </citation>
    <scope>NUCLEOTIDE SEQUENCE [LARGE SCALE GENOMIC DNA]</scope>
    <source>
        <strain evidence="3 4">DSM 105466</strain>
    </source>
</reference>
<dbReference type="Gene3D" id="2.60.40.640">
    <property type="match status" value="1"/>
</dbReference>
<feature type="non-terminal residue" evidence="3">
    <location>
        <position position="1"/>
    </location>
</feature>
<dbReference type="Pfam" id="PF00339">
    <property type="entry name" value="Arrestin_N"/>
    <property type="match status" value="1"/>
</dbReference>
<comment type="caution">
    <text evidence="3">The sequence shown here is derived from an EMBL/GenBank/DDBJ whole genome shotgun (WGS) entry which is preliminary data.</text>
</comment>
<gene>
    <name evidence="3" type="ORF">B7463_g8140</name>
</gene>
<dbReference type="STRING" id="5539.A0A3E2H474"/>
<evidence type="ECO:0000259" key="2">
    <source>
        <dbReference type="Pfam" id="PF00339"/>
    </source>
</evidence>
<accession>A0A3E2H474</accession>
<dbReference type="InterPro" id="IPR011021">
    <property type="entry name" value="Arrestin-like_N"/>
</dbReference>
<evidence type="ECO:0000256" key="1">
    <source>
        <dbReference type="SAM" id="MobiDB-lite"/>
    </source>
</evidence>
<dbReference type="AlphaFoldDB" id="A0A3E2H474"/>
<feature type="compositionally biased region" description="Polar residues" evidence="1">
    <location>
        <begin position="484"/>
        <end position="496"/>
    </location>
</feature>
<feature type="compositionally biased region" description="Low complexity" evidence="1">
    <location>
        <begin position="357"/>
        <end position="370"/>
    </location>
</feature>
<dbReference type="SUPFAM" id="SSF81296">
    <property type="entry name" value="E set domains"/>
    <property type="match status" value="1"/>
</dbReference>
<name>A0A3E2H474_SCYLI</name>
<dbReference type="PANTHER" id="PTHR31904:SF1">
    <property type="entry name" value="BYPASS OF STOP CODON PROTEIN 5-RELATED"/>
    <property type="match status" value="1"/>
</dbReference>
<feature type="region of interest" description="Disordered" evidence="1">
    <location>
        <begin position="484"/>
        <end position="520"/>
    </location>
</feature>
<dbReference type="EMBL" id="NCSJ02000172">
    <property type="protein sequence ID" value="RFU28200.1"/>
    <property type="molecule type" value="Genomic_DNA"/>
</dbReference>
<dbReference type="InterPro" id="IPR039634">
    <property type="entry name" value="Bul1-like"/>
</dbReference>